<proteinExistence type="predicted"/>
<name>A0A1U8JFG2_GOSHI</name>
<evidence type="ECO:0008006" key="3">
    <source>
        <dbReference type="Google" id="ProtNLM"/>
    </source>
</evidence>
<organism evidence="1 2">
    <name type="scientific">Gossypium hirsutum</name>
    <name type="common">Upland cotton</name>
    <name type="synonym">Gossypium mexicanum</name>
    <dbReference type="NCBI Taxonomy" id="3635"/>
    <lineage>
        <taxon>Eukaryota</taxon>
        <taxon>Viridiplantae</taxon>
        <taxon>Streptophyta</taxon>
        <taxon>Embryophyta</taxon>
        <taxon>Tracheophyta</taxon>
        <taxon>Spermatophyta</taxon>
        <taxon>Magnoliopsida</taxon>
        <taxon>eudicotyledons</taxon>
        <taxon>Gunneridae</taxon>
        <taxon>Pentapetalae</taxon>
        <taxon>rosids</taxon>
        <taxon>malvids</taxon>
        <taxon>Malvales</taxon>
        <taxon>Malvaceae</taxon>
        <taxon>Malvoideae</taxon>
        <taxon>Gossypium</taxon>
    </lineage>
</organism>
<evidence type="ECO:0000313" key="2">
    <source>
        <dbReference type="RefSeq" id="XP_016689057.1"/>
    </source>
</evidence>
<gene>
    <name evidence="2" type="primary">LOC107906539</name>
</gene>
<dbReference type="AlphaFoldDB" id="A0A1U8JFG2"/>
<accession>A0A1U8JFG2</accession>
<reference evidence="1" key="1">
    <citation type="journal article" date="2020" name="Nat. Genet.">
        <title>Genomic diversifications of five Gossypium allopolyploid species and their impact on cotton improvement.</title>
        <authorList>
            <person name="Chen Z.J."/>
            <person name="Sreedasyam A."/>
            <person name="Ando A."/>
            <person name="Song Q."/>
            <person name="De Santiago L.M."/>
            <person name="Hulse-Kemp A.M."/>
            <person name="Ding M."/>
            <person name="Ye W."/>
            <person name="Kirkbride R.C."/>
            <person name="Jenkins J."/>
            <person name="Plott C."/>
            <person name="Lovell J."/>
            <person name="Lin Y.M."/>
            <person name="Vaughn R."/>
            <person name="Liu B."/>
            <person name="Simpson S."/>
            <person name="Scheffler B.E."/>
            <person name="Wen L."/>
            <person name="Saski C.A."/>
            <person name="Grover C.E."/>
            <person name="Hu G."/>
            <person name="Conover J.L."/>
            <person name="Carlson J.W."/>
            <person name="Shu S."/>
            <person name="Boston L.B."/>
            <person name="Williams M."/>
            <person name="Peterson D.G."/>
            <person name="McGee K."/>
            <person name="Jones D.C."/>
            <person name="Wendel J.F."/>
            <person name="Stelly D.M."/>
            <person name="Grimwood J."/>
            <person name="Schmutz J."/>
        </authorList>
    </citation>
    <scope>NUCLEOTIDE SEQUENCE [LARGE SCALE GENOMIC DNA]</scope>
    <source>
        <strain evidence="1">cv. TM-1</strain>
    </source>
</reference>
<dbReference type="PaxDb" id="3635-A0A1U8JFG2"/>
<sequence length="151" mass="17189">MITVNVSDKLLLHSCKSPPQHTRECSTCHHLHKTREQLLICLLLAWLLLAVSQLQGSQINVQATESGKALSLSLYFLFTAKCIACNYMKQASHIVLGSNVFTFFYQCQQFKFRSRSPMPRSRLPNWVEMKKIHKSPPGPNPVGNHHPPSRH</sequence>
<protein>
    <recommendedName>
        <fullName evidence="3">CLAVATA3/ESR (CLE)-related protein 46-like</fullName>
    </recommendedName>
</protein>
<dbReference type="GeneID" id="107906539"/>
<dbReference type="Proteomes" id="UP000818029">
    <property type="component" value="Chromosome D05"/>
</dbReference>
<reference evidence="2" key="2">
    <citation type="submission" date="2025-08" db="UniProtKB">
        <authorList>
            <consortium name="RefSeq"/>
        </authorList>
    </citation>
    <scope>IDENTIFICATION</scope>
</reference>
<keyword evidence="1" id="KW-1185">Reference proteome</keyword>
<dbReference type="RefSeq" id="XP_016689057.1">
    <property type="nucleotide sequence ID" value="XM_016833568.2"/>
</dbReference>
<evidence type="ECO:0000313" key="1">
    <source>
        <dbReference type="Proteomes" id="UP000818029"/>
    </source>
</evidence>
<dbReference type="KEGG" id="ghi:107906539"/>